<protein>
    <submittedName>
        <fullName evidence="4">Helix-turn-helix domain-containing protein</fullName>
    </submittedName>
</protein>
<name>A0ABS6EKZ6_9CLOT</name>
<dbReference type="PROSITE" id="PS50937">
    <property type="entry name" value="HTH_MERR_2"/>
    <property type="match status" value="1"/>
</dbReference>
<evidence type="ECO:0000259" key="3">
    <source>
        <dbReference type="PROSITE" id="PS50937"/>
    </source>
</evidence>
<feature type="domain" description="HTH merR-type" evidence="3">
    <location>
        <begin position="3"/>
        <end position="73"/>
    </location>
</feature>
<evidence type="ECO:0000256" key="1">
    <source>
        <dbReference type="ARBA" id="ARBA00023015"/>
    </source>
</evidence>
<dbReference type="CDD" id="cd01107">
    <property type="entry name" value="HTH_BmrR"/>
    <property type="match status" value="1"/>
</dbReference>
<keyword evidence="2" id="KW-0804">Transcription</keyword>
<gene>
    <name evidence="4" type="ORF">KQI86_16225</name>
</gene>
<evidence type="ECO:0000256" key="2">
    <source>
        <dbReference type="ARBA" id="ARBA00023163"/>
    </source>
</evidence>
<dbReference type="InterPro" id="IPR000551">
    <property type="entry name" value="MerR-type_HTH_dom"/>
</dbReference>
<dbReference type="SMART" id="SM00422">
    <property type="entry name" value="HTH_MERR"/>
    <property type="match status" value="1"/>
</dbReference>
<dbReference type="PANTHER" id="PTHR30204">
    <property type="entry name" value="REDOX-CYCLING DRUG-SENSING TRANSCRIPTIONAL ACTIVATOR SOXR"/>
    <property type="match status" value="1"/>
</dbReference>
<accession>A0ABS6EKZ6</accession>
<keyword evidence="1" id="KW-0805">Transcription regulation</keyword>
<comment type="caution">
    <text evidence="4">The sequence shown here is derived from an EMBL/GenBank/DDBJ whole genome shotgun (WGS) entry which is preliminary data.</text>
</comment>
<dbReference type="PANTHER" id="PTHR30204:SF69">
    <property type="entry name" value="MERR-FAMILY TRANSCRIPTIONAL REGULATOR"/>
    <property type="match status" value="1"/>
</dbReference>
<reference evidence="4 5" key="1">
    <citation type="submission" date="2021-06" db="EMBL/GenBank/DDBJ databases">
        <authorList>
            <person name="Sun Q."/>
            <person name="Li D."/>
        </authorList>
    </citation>
    <scope>NUCLEOTIDE SEQUENCE [LARGE SCALE GENOMIC DNA]</scope>
    <source>
        <strain evidence="4 5">MSJ-11</strain>
    </source>
</reference>
<organism evidence="4 5">
    <name type="scientific">Clostridium mobile</name>
    <dbReference type="NCBI Taxonomy" id="2841512"/>
    <lineage>
        <taxon>Bacteria</taxon>
        <taxon>Bacillati</taxon>
        <taxon>Bacillota</taxon>
        <taxon>Clostridia</taxon>
        <taxon>Eubacteriales</taxon>
        <taxon>Clostridiaceae</taxon>
        <taxon>Clostridium</taxon>
    </lineage>
</organism>
<dbReference type="RefSeq" id="WP_216440470.1">
    <property type="nucleotide sequence ID" value="NZ_JAHLQF010000004.1"/>
</dbReference>
<dbReference type="EMBL" id="JAHLQF010000004">
    <property type="protein sequence ID" value="MBU5485868.1"/>
    <property type="molecule type" value="Genomic_DNA"/>
</dbReference>
<sequence>MERISIGKMAKLNNVSEQTLRLYDRKGLLKPCYIDENTGYRYYNIKQCARLDMIQYMKSLGMPLKKIQEQLDYKEIGTVKKMLNSQKKLIDEKIIELQLMKRAITKSVENFDRYEVAPKEGVVVLEYIPERRIYCYDGGINIYDYGLETYEYILRHLKEHILLNKLPMMYFSNVGSILRKDILNQEKLISTEVCLFIDEDFQIEDNVEIISSNTFACIYCNSFWEEKKYAKQLLNHIKEKGYKIIGDYICEVVADLPVFLENERNMFIKLQIPIELK</sequence>
<evidence type="ECO:0000313" key="4">
    <source>
        <dbReference type="EMBL" id="MBU5485868.1"/>
    </source>
</evidence>
<keyword evidence="5" id="KW-1185">Reference proteome</keyword>
<dbReference type="Proteomes" id="UP000726170">
    <property type="component" value="Unassembled WGS sequence"/>
</dbReference>
<dbReference type="InterPro" id="IPR047057">
    <property type="entry name" value="MerR_fam"/>
</dbReference>
<proteinExistence type="predicted"/>
<evidence type="ECO:0000313" key="5">
    <source>
        <dbReference type="Proteomes" id="UP000726170"/>
    </source>
</evidence>
<dbReference type="Pfam" id="PF13411">
    <property type="entry name" value="MerR_1"/>
    <property type="match status" value="1"/>
</dbReference>